<reference evidence="1" key="1">
    <citation type="submission" date="2013-11" db="EMBL/GenBank/DDBJ databases">
        <title>Microbial diversity, functional groups and degradation webs in Northern and Southern Mediterranean and Red Sea marine crude oil polluted sites.</title>
        <authorList>
            <person name="Daffonchio D."/>
            <person name="Mapelli F."/>
            <person name="Ferrer M."/>
            <person name="Richter M."/>
            <person name="Cherif A."/>
            <person name="Malkawi H.I."/>
            <person name="Yakimov M.M."/>
            <person name="Abdel-Fattah Y.R."/>
            <person name="Blaghen M."/>
            <person name="Golyshin P.N."/>
            <person name="Kalogerakis N."/>
            <person name="Boon N."/>
            <person name="Magagnini M."/>
            <person name="Fava F."/>
        </authorList>
    </citation>
    <scope>NUCLEOTIDE SEQUENCE</scope>
</reference>
<comment type="caution">
    <text evidence="1">The sequence shown here is derived from an EMBL/GenBank/DDBJ whole genome shotgun (WGS) entry which is preliminary data.</text>
</comment>
<organism evidence="1">
    <name type="scientific">marine sediment metagenome</name>
    <dbReference type="NCBI Taxonomy" id="412755"/>
    <lineage>
        <taxon>unclassified sequences</taxon>
        <taxon>metagenomes</taxon>
        <taxon>ecological metagenomes</taxon>
    </lineage>
</organism>
<proteinExistence type="predicted"/>
<feature type="non-terminal residue" evidence="1">
    <location>
        <position position="40"/>
    </location>
</feature>
<evidence type="ECO:0000313" key="1">
    <source>
        <dbReference type="EMBL" id="KTF08130.1"/>
    </source>
</evidence>
<sequence length="40" mass="4590">MTSYAQAYQAGQGWMVYPVLGDKRRPVALKQQIYRDNGDN</sequence>
<protein>
    <submittedName>
        <fullName evidence="1">Uncharacterized protein</fullName>
    </submittedName>
</protein>
<accession>A0A1B6NXF3</accession>
<name>A0A1B6NXF3_9ZZZZ</name>
<gene>
    <name evidence="1" type="ORF">MGSAQ_000376</name>
</gene>
<dbReference type="AlphaFoldDB" id="A0A1B6NXF3"/>
<dbReference type="EMBL" id="AYSL01000136">
    <property type="protein sequence ID" value="KTF08130.1"/>
    <property type="molecule type" value="Genomic_DNA"/>
</dbReference>